<evidence type="ECO:0000313" key="7">
    <source>
        <dbReference type="Proteomes" id="UP000033935"/>
    </source>
</evidence>
<keyword evidence="4" id="KW-0472">Membrane</keyword>
<dbReference type="Pfam" id="PF00535">
    <property type="entry name" value="Glycos_transf_2"/>
    <property type="match status" value="1"/>
</dbReference>
<dbReference type="SUPFAM" id="SSF53448">
    <property type="entry name" value="Nucleotide-diphospho-sugar transferases"/>
    <property type="match status" value="1"/>
</dbReference>
<evidence type="ECO:0000313" key="6">
    <source>
        <dbReference type="EMBL" id="KKR05100.1"/>
    </source>
</evidence>
<reference evidence="6 7" key="1">
    <citation type="journal article" date="2015" name="Nature">
        <title>rRNA introns, odd ribosomes, and small enigmatic genomes across a large radiation of phyla.</title>
        <authorList>
            <person name="Brown C.T."/>
            <person name="Hug L.A."/>
            <person name="Thomas B.C."/>
            <person name="Sharon I."/>
            <person name="Castelle C.J."/>
            <person name="Singh A."/>
            <person name="Wilkins M.J."/>
            <person name="Williams K.H."/>
            <person name="Banfield J.F."/>
        </authorList>
    </citation>
    <scope>NUCLEOTIDE SEQUENCE [LARGE SCALE GENOMIC DNA]</scope>
</reference>
<organism evidence="6 7">
    <name type="scientific">Candidatus Uhrbacteria bacterium GW2011_GWF2_39_13</name>
    <dbReference type="NCBI Taxonomy" id="1618995"/>
    <lineage>
        <taxon>Bacteria</taxon>
        <taxon>Candidatus Uhriibacteriota</taxon>
    </lineage>
</organism>
<protein>
    <submittedName>
        <fullName evidence="6">Glycosyl transferase family protein</fullName>
    </submittedName>
</protein>
<dbReference type="Gene3D" id="3.90.550.10">
    <property type="entry name" value="Spore Coat Polysaccharide Biosynthesis Protein SpsA, Chain A"/>
    <property type="match status" value="1"/>
</dbReference>
<feature type="transmembrane region" description="Helical" evidence="4">
    <location>
        <begin position="247"/>
        <end position="269"/>
    </location>
</feature>
<comment type="similarity">
    <text evidence="1">Belongs to the glycosyltransferase 2 family.</text>
</comment>
<evidence type="ECO:0000256" key="3">
    <source>
        <dbReference type="ARBA" id="ARBA00022679"/>
    </source>
</evidence>
<keyword evidence="3 6" id="KW-0808">Transferase</keyword>
<evidence type="ECO:0000256" key="1">
    <source>
        <dbReference type="ARBA" id="ARBA00006739"/>
    </source>
</evidence>
<keyword evidence="4" id="KW-0812">Transmembrane</keyword>
<dbReference type="PANTHER" id="PTHR43179:SF12">
    <property type="entry name" value="GALACTOFURANOSYLTRANSFERASE GLFT2"/>
    <property type="match status" value="1"/>
</dbReference>
<name>A0A0G0Q3Y3_9BACT</name>
<dbReference type="EMBL" id="LBWG01000001">
    <property type="protein sequence ID" value="KKR05100.1"/>
    <property type="molecule type" value="Genomic_DNA"/>
</dbReference>
<feature type="domain" description="Glycosyltransferase 2-like" evidence="5">
    <location>
        <begin position="7"/>
        <end position="122"/>
    </location>
</feature>
<dbReference type="InterPro" id="IPR001173">
    <property type="entry name" value="Glyco_trans_2-like"/>
</dbReference>
<sequence length="352" mass="40258">MLPRVAIIFLSYHSRSYLEEVFSSLSKLNYPTEKLEIIVVDNASTDGSQEWLHAQDGITFFPSEKNLGFAKGNNLGMEHALLSGVDYVYLLNGDAKLHPDAIKEAVALAESDQSIGAVQSRIMLWKHPGVVNVTGGMIHFLGFGFAGNNGRSWEEVRSEVKDGQSIAYPSGAAVLYRASVLQKVGLLDPFLFLYHEDLELGWRIRLAGFVNVLSTKSIAYHDYEFKRFNQKFYWMERNRILVHFSHLRWSTLVLLIPFLFFAECGLIVFSLKGGWFKEKCLVYVNLLSPRTWRYVAKKRGESHLLRRVSDQEIVQLWTGKIEHQETSSPVVDKFINPFLAMCWFILKKLIRG</sequence>
<dbReference type="Proteomes" id="UP000033935">
    <property type="component" value="Unassembled WGS sequence"/>
</dbReference>
<gene>
    <name evidence="6" type="ORF">UT30_C0001G0059</name>
</gene>
<evidence type="ECO:0000256" key="2">
    <source>
        <dbReference type="ARBA" id="ARBA00022676"/>
    </source>
</evidence>
<comment type="caution">
    <text evidence="6">The sequence shown here is derived from an EMBL/GenBank/DDBJ whole genome shotgun (WGS) entry which is preliminary data.</text>
</comment>
<keyword evidence="4" id="KW-1133">Transmembrane helix</keyword>
<dbReference type="GO" id="GO:0016757">
    <property type="term" value="F:glycosyltransferase activity"/>
    <property type="evidence" value="ECO:0007669"/>
    <property type="project" value="UniProtKB-KW"/>
</dbReference>
<proteinExistence type="inferred from homology"/>
<accession>A0A0G0Q3Y3</accession>
<keyword evidence="2" id="KW-0328">Glycosyltransferase</keyword>
<evidence type="ECO:0000256" key="4">
    <source>
        <dbReference type="SAM" id="Phobius"/>
    </source>
</evidence>
<dbReference type="InterPro" id="IPR029044">
    <property type="entry name" value="Nucleotide-diphossugar_trans"/>
</dbReference>
<dbReference type="PANTHER" id="PTHR43179">
    <property type="entry name" value="RHAMNOSYLTRANSFERASE WBBL"/>
    <property type="match status" value="1"/>
</dbReference>
<evidence type="ECO:0000259" key="5">
    <source>
        <dbReference type="Pfam" id="PF00535"/>
    </source>
</evidence>
<dbReference type="AlphaFoldDB" id="A0A0G0Q3Y3"/>
<dbReference type="CDD" id="cd04186">
    <property type="entry name" value="GT_2_like_c"/>
    <property type="match status" value="1"/>
</dbReference>